<evidence type="ECO:0000259" key="2">
    <source>
        <dbReference type="Pfam" id="PF23536"/>
    </source>
</evidence>
<feature type="domain" description="TraK C-terminal" evidence="2">
    <location>
        <begin position="166"/>
        <end position="266"/>
    </location>
</feature>
<feature type="signal peptide" evidence="1">
    <location>
        <begin position="1"/>
        <end position="22"/>
    </location>
</feature>
<dbReference type="AlphaFoldDB" id="F2B8G3"/>
<evidence type="ECO:0000256" key="1">
    <source>
        <dbReference type="SAM" id="SignalP"/>
    </source>
</evidence>
<evidence type="ECO:0000313" key="4">
    <source>
        <dbReference type="Proteomes" id="UP000004105"/>
    </source>
</evidence>
<name>F2B8G3_9NEIS</name>
<evidence type="ECO:0000313" key="3">
    <source>
        <dbReference type="EMBL" id="EGF12258.1"/>
    </source>
</evidence>
<dbReference type="InterPro" id="IPR055397">
    <property type="entry name" value="TraK_C"/>
</dbReference>
<sequence length="272" mass="28940">MNPRLSRLCIACLLLCAAAARADEAVQASDYARRRVVQVTAPVGGAARAAVGGIQEGRINGVHAVVSSYGENHRVPVSRRHPNIINTPFARAHAVGLKTHYDLGSNGSAILVTPKTDKPFFVSITDADNPTGMPISLTLVPSAKLDSQTITVSLGGRQGAGAAAPSGGFPQQLAAVIRDIVMLKTPAGYSVRPLHRSFSMASGMSVSPVERYSGSEFDIFRYRLKNTTGRIQTLAEEMFGANERVVAVAFYPKIQVRPGESTDVLIMVGRGR</sequence>
<keyword evidence="4" id="KW-1185">Reference proteome</keyword>
<comment type="caution">
    <text evidence="3">The sequence shown here is derived from an EMBL/GenBank/DDBJ whole genome shotgun (WGS) entry which is preliminary data.</text>
</comment>
<protein>
    <recommendedName>
        <fullName evidence="2">TraK C-terminal domain-containing protein</fullName>
    </recommendedName>
</protein>
<keyword evidence="1" id="KW-0732">Signal</keyword>
<reference evidence="3 4" key="1">
    <citation type="submission" date="2011-02" db="EMBL/GenBank/DDBJ databases">
        <authorList>
            <person name="Muzny D."/>
            <person name="Qin X."/>
            <person name="Deng J."/>
            <person name="Jiang H."/>
            <person name="Liu Y."/>
            <person name="Qu J."/>
            <person name="Song X.-Z."/>
            <person name="Zhang L."/>
            <person name="Thornton R."/>
            <person name="Coyle M."/>
            <person name="Francisco L."/>
            <person name="Jackson L."/>
            <person name="Javaid M."/>
            <person name="Korchina V."/>
            <person name="Kovar C."/>
            <person name="Mata R."/>
            <person name="Mathew T."/>
            <person name="Ngo R."/>
            <person name="Nguyen L."/>
            <person name="Nguyen N."/>
            <person name="Okwuonu G."/>
            <person name="Ongeri F."/>
            <person name="Pham C."/>
            <person name="Simmons D."/>
            <person name="Wilczek-Boney K."/>
            <person name="Hale W."/>
            <person name="Jakkamsetti A."/>
            <person name="Pham P."/>
            <person name="Ruth R."/>
            <person name="San Lucas F."/>
            <person name="Warren J."/>
            <person name="Zhang J."/>
            <person name="Zhao Z."/>
            <person name="Zhou C."/>
            <person name="Zhu D."/>
            <person name="Lee S."/>
            <person name="Bess C."/>
            <person name="Blankenburg K."/>
            <person name="Forbes L."/>
            <person name="Fu Q."/>
            <person name="Gubbala S."/>
            <person name="Hirani K."/>
            <person name="Jayaseelan J.C."/>
            <person name="Lara F."/>
            <person name="Munidasa M."/>
            <person name="Palculict T."/>
            <person name="Patil S."/>
            <person name="Pu L.-L."/>
            <person name="Saada N."/>
            <person name="Tang L."/>
            <person name="Weissenberger G."/>
            <person name="Zhu Y."/>
            <person name="Hemphill L."/>
            <person name="Shang Y."/>
            <person name="Youmans B."/>
            <person name="Ayvaz T."/>
            <person name="Ross M."/>
            <person name="Santibanez J."/>
            <person name="Aqrawi P."/>
            <person name="Gross S."/>
            <person name="Joshi V."/>
            <person name="Fowler G."/>
            <person name="Nazareth L."/>
            <person name="Reid J."/>
            <person name="Worley K."/>
            <person name="Petrosino J."/>
            <person name="Highlander S."/>
            <person name="Gibbs R."/>
        </authorList>
    </citation>
    <scope>NUCLEOTIDE SEQUENCE [LARGE SCALE GENOMIC DNA]</scope>
    <source>
        <strain evidence="3 4">ATCC BAA-1200</strain>
    </source>
</reference>
<dbReference type="RefSeq" id="WP_007341062.1">
    <property type="nucleotide sequence ID" value="NZ_GL878494.1"/>
</dbReference>
<organism evidence="3 4">
    <name type="scientific">Neisseria bacilliformis ATCC BAA-1200</name>
    <dbReference type="NCBI Taxonomy" id="888742"/>
    <lineage>
        <taxon>Bacteria</taxon>
        <taxon>Pseudomonadati</taxon>
        <taxon>Pseudomonadota</taxon>
        <taxon>Betaproteobacteria</taxon>
        <taxon>Neisseriales</taxon>
        <taxon>Neisseriaceae</taxon>
        <taxon>Neisseria</taxon>
    </lineage>
</organism>
<dbReference type="EMBL" id="AFAY01000002">
    <property type="protein sequence ID" value="EGF12258.1"/>
    <property type="molecule type" value="Genomic_DNA"/>
</dbReference>
<dbReference type="Proteomes" id="UP000004105">
    <property type="component" value="Unassembled WGS sequence"/>
</dbReference>
<dbReference type="Pfam" id="PF23536">
    <property type="entry name" value="TraK_C"/>
    <property type="match status" value="1"/>
</dbReference>
<dbReference type="HOGENOM" id="CLU_1022433_0_0_4"/>
<proteinExistence type="predicted"/>
<feature type="chain" id="PRO_5003275416" description="TraK C-terminal domain-containing protein" evidence="1">
    <location>
        <begin position="23"/>
        <end position="272"/>
    </location>
</feature>
<accession>F2B8G3</accession>
<gene>
    <name evidence="3" type="ORF">HMPREF9123_0047</name>
</gene>